<reference evidence="1 2" key="1">
    <citation type="submission" date="2015-07" db="EMBL/GenBank/DDBJ databases">
        <title>Genome sequencing project for genomic taxonomy and phylogenomics of Bacillus-like bacteria.</title>
        <authorList>
            <person name="Liu B."/>
            <person name="Wang J."/>
            <person name="Zhu Y."/>
            <person name="Liu G."/>
            <person name="Chen Q."/>
            <person name="Chen Z."/>
            <person name="Che J."/>
            <person name="Ge C."/>
            <person name="Shi H."/>
            <person name="Pan Z."/>
            <person name="Liu X."/>
        </authorList>
    </citation>
    <scope>NUCLEOTIDE SEQUENCE [LARGE SCALE GENOMIC DNA]</scope>
    <source>
        <strain evidence="1 2">DSM 54</strain>
    </source>
</reference>
<comment type="caution">
    <text evidence="1">The sequence shown here is derived from an EMBL/GenBank/DDBJ whole genome shotgun (WGS) entry which is preliminary data.</text>
</comment>
<protein>
    <submittedName>
        <fullName evidence="1">Uncharacterized protein</fullName>
    </submittedName>
</protein>
<dbReference type="Proteomes" id="UP000037977">
    <property type="component" value="Unassembled WGS sequence"/>
</dbReference>
<organism evidence="1 2">
    <name type="scientific">Lysinibacillus macroides</name>
    <dbReference type="NCBI Taxonomy" id="33935"/>
    <lineage>
        <taxon>Bacteria</taxon>
        <taxon>Bacillati</taxon>
        <taxon>Bacillota</taxon>
        <taxon>Bacilli</taxon>
        <taxon>Bacillales</taxon>
        <taxon>Bacillaceae</taxon>
        <taxon>Lysinibacillus</taxon>
    </lineage>
</organism>
<dbReference type="PATRIC" id="fig|33935.3.peg.2706"/>
<keyword evidence="2" id="KW-1185">Reference proteome</keyword>
<evidence type="ECO:0000313" key="1">
    <source>
        <dbReference type="EMBL" id="KOY81304.1"/>
    </source>
</evidence>
<accession>A0A0N0UWF5</accession>
<evidence type="ECO:0000313" key="2">
    <source>
        <dbReference type="Proteomes" id="UP000037977"/>
    </source>
</evidence>
<dbReference type="RefSeq" id="WP_053996548.1">
    <property type="nucleotide sequence ID" value="NZ_CP065643.1"/>
</dbReference>
<dbReference type="AlphaFoldDB" id="A0A0N0UWF5"/>
<dbReference type="OrthoDB" id="2909032at2"/>
<gene>
    <name evidence="1" type="ORF">ADM90_19410</name>
</gene>
<sequence>MLKIEQARLVTTHEIRECFGCAGGINKGETAVFITVMDQNIGIYLHQVCNVKIVNNKNALDSIYYGCLNDIEPTPQCQKKG</sequence>
<proteinExistence type="predicted"/>
<name>A0A0N0UWF5_9BACI</name>
<dbReference type="EMBL" id="LGCI01000010">
    <property type="protein sequence ID" value="KOY81304.1"/>
    <property type="molecule type" value="Genomic_DNA"/>
</dbReference>
<dbReference type="STRING" id="33935.ADM90_19410"/>